<comment type="caution">
    <text evidence="2">The sequence shown here is derived from an EMBL/GenBank/DDBJ whole genome shotgun (WGS) entry which is preliminary data.</text>
</comment>
<evidence type="ECO:0000313" key="3">
    <source>
        <dbReference type="Proteomes" id="UP000490821"/>
    </source>
</evidence>
<dbReference type="GO" id="GO:0003755">
    <property type="term" value="F:peptidyl-prolyl cis-trans isomerase activity"/>
    <property type="evidence" value="ECO:0007669"/>
    <property type="project" value="UniProtKB-EC"/>
</dbReference>
<dbReference type="PROSITE" id="PS51257">
    <property type="entry name" value="PROKAR_LIPOPROTEIN"/>
    <property type="match status" value="1"/>
</dbReference>
<accession>A0A829ZA81</accession>
<sequence length="287" mass="32069">MKKNIIPLVVAGTLLVGCGSSSAINYTSEVSNGDKAVITIGDTKITNNEIYHHLLKQFGSSEVLSLALTYIADQEVTDKEAIKTKVDEKVASTKESLTTTSLDEVAKQYGFKNEQEYIDKIITVGVKQDLLKEKYIDKNYNDLIKEYKVKYLKIITVDTESGALSLIDKVKEGTDFDTVMTENSGSDIGLVTTKSTNVDSKIIEKLDKFTKDGIYNKVIKTSESKYAVVYVYNSDKSKIKDDVKSGLASVSEMSAKMESYYLKQYNFDIYEEAIKDEIKESNKDYLG</sequence>
<gene>
    <name evidence="2" type="primary">prsA_1</name>
    <name evidence="2" type="ORF">IMSAGC017_00350</name>
</gene>
<evidence type="ECO:0000256" key="1">
    <source>
        <dbReference type="SAM" id="SignalP"/>
    </source>
</evidence>
<protein>
    <submittedName>
        <fullName evidence="2">Foldase protein PrsA</fullName>
        <ecNumber evidence="2">5.2.1.8</ecNumber>
    </submittedName>
</protein>
<feature type="chain" id="PRO_5032508542" evidence="1">
    <location>
        <begin position="24"/>
        <end position="287"/>
    </location>
</feature>
<dbReference type="Proteomes" id="UP000490821">
    <property type="component" value="Unassembled WGS sequence"/>
</dbReference>
<dbReference type="EMBL" id="BLMI01000034">
    <property type="protein sequence ID" value="GFI40318.1"/>
    <property type="molecule type" value="Genomic_DNA"/>
</dbReference>
<organism evidence="2 3">
    <name type="scientific">Thomasclavelia cocleata</name>
    <dbReference type="NCBI Taxonomy" id="69824"/>
    <lineage>
        <taxon>Bacteria</taxon>
        <taxon>Bacillati</taxon>
        <taxon>Bacillota</taxon>
        <taxon>Erysipelotrichia</taxon>
        <taxon>Erysipelotrichales</taxon>
        <taxon>Coprobacillaceae</taxon>
        <taxon>Thomasclavelia</taxon>
    </lineage>
</organism>
<dbReference type="RefSeq" id="WP_172471862.1">
    <property type="nucleotide sequence ID" value="NZ_BLMI01000034.1"/>
</dbReference>
<dbReference type="InterPro" id="IPR027304">
    <property type="entry name" value="Trigger_fact/SurA_dom_sf"/>
</dbReference>
<evidence type="ECO:0000313" key="2">
    <source>
        <dbReference type="EMBL" id="GFI40318.1"/>
    </source>
</evidence>
<dbReference type="SUPFAM" id="SSF109998">
    <property type="entry name" value="Triger factor/SurA peptide-binding domain-like"/>
    <property type="match status" value="1"/>
</dbReference>
<reference evidence="2 3" key="1">
    <citation type="journal article" date="2020" name="Microbiome">
        <title>Single-cell genomics of uncultured bacteria reveals dietary fiber responders in the mouse gut microbiota.</title>
        <authorList>
            <person name="Chijiiwa R."/>
            <person name="Hosokawa M."/>
            <person name="Kogawa M."/>
            <person name="Nishikawa Y."/>
            <person name="Ide K."/>
            <person name="Sakanashi C."/>
            <person name="Takahashi K."/>
            <person name="Takeyama H."/>
        </authorList>
    </citation>
    <scope>NUCLEOTIDE SEQUENCE [LARGE SCALE GENOMIC DNA]</scope>
    <source>
        <strain evidence="2">IMSAGC_017</strain>
    </source>
</reference>
<keyword evidence="2" id="KW-0413">Isomerase</keyword>
<dbReference type="EC" id="5.2.1.8" evidence="2"/>
<dbReference type="AlphaFoldDB" id="A0A829ZA81"/>
<proteinExistence type="predicted"/>
<keyword evidence="1" id="KW-0732">Signal</keyword>
<feature type="signal peptide" evidence="1">
    <location>
        <begin position="1"/>
        <end position="23"/>
    </location>
</feature>
<name>A0A829ZA81_9FIRM</name>